<dbReference type="EMBL" id="BTGB01000001">
    <property type="protein sequence ID" value="GMM44481.1"/>
    <property type="molecule type" value="Genomic_DNA"/>
</dbReference>
<dbReference type="InterPro" id="IPR021624">
    <property type="entry name" value="Saw1"/>
</dbReference>
<dbReference type="GO" id="GO:0000736">
    <property type="term" value="P:double-strand break repair via single-strand annealing, removal of nonhomologous ends"/>
    <property type="evidence" value="ECO:0007669"/>
    <property type="project" value="InterPro"/>
</dbReference>
<sequence>MAPIRSHIKVTRNHVINVRTFANRAEIEKNRVKHPLLLSPAINNDSNDKVSLKLTKYNKILISNKHVNDIYNNPTTKDKLISILFKLTEDEIYSICNDNSNEKGKNKSNEKLKLSLSNESCKCQLIISWDEIVKIRNWFTGYDYHLGTQHWRRCEKLLTRRLEFDQHKKDTINIDDDDDENGVKDEFANDSDSNNEELVKANLIFKYDKTTICPISLNIHIHWKS</sequence>
<organism evidence="1 2">
    <name type="scientific">Pichia kluyveri</name>
    <name type="common">Yeast</name>
    <dbReference type="NCBI Taxonomy" id="36015"/>
    <lineage>
        <taxon>Eukaryota</taxon>
        <taxon>Fungi</taxon>
        <taxon>Dikarya</taxon>
        <taxon>Ascomycota</taxon>
        <taxon>Saccharomycotina</taxon>
        <taxon>Pichiomycetes</taxon>
        <taxon>Pichiales</taxon>
        <taxon>Pichiaceae</taxon>
        <taxon>Pichia</taxon>
    </lineage>
</organism>
<keyword evidence="2" id="KW-1185">Reference proteome</keyword>
<evidence type="ECO:0000313" key="1">
    <source>
        <dbReference type="EMBL" id="GMM44481.1"/>
    </source>
</evidence>
<dbReference type="Proteomes" id="UP001378960">
    <property type="component" value="Unassembled WGS sequence"/>
</dbReference>
<comment type="caution">
    <text evidence="1">The sequence shown here is derived from an EMBL/GenBank/DDBJ whole genome shotgun (WGS) entry which is preliminary data.</text>
</comment>
<name>A0AAV5QZP9_PICKL</name>
<dbReference type="Pfam" id="PF11561">
    <property type="entry name" value="Saw1"/>
    <property type="match status" value="1"/>
</dbReference>
<dbReference type="AlphaFoldDB" id="A0AAV5QZP9"/>
<dbReference type="GO" id="GO:0070336">
    <property type="term" value="F:flap-structured DNA binding"/>
    <property type="evidence" value="ECO:0007669"/>
    <property type="project" value="InterPro"/>
</dbReference>
<protein>
    <submittedName>
        <fullName evidence="1">Uncharacterized protein</fullName>
    </submittedName>
</protein>
<evidence type="ECO:0000313" key="2">
    <source>
        <dbReference type="Proteomes" id="UP001378960"/>
    </source>
</evidence>
<reference evidence="1 2" key="1">
    <citation type="journal article" date="2023" name="Elife">
        <title>Identification of key yeast species and microbe-microbe interactions impacting larval growth of Drosophila in the wild.</title>
        <authorList>
            <person name="Mure A."/>
            <person name="Sugiura Y."/>
            <person name="Maeda R."/>
            <person name="Honda K."/>
            <person name="Sakurai N."/>
            <person name="Takahashi Y."/>
            <person name="Watada M."/>
            <person name="Katoh T."/>
            <person name="Gotoh A."/>
            <person name="Gotoh Y."/>
            <person name="Taniguchi I."/>
            <person name="Nakamura K."/>
            <person name="Hayashi T."/>
            <person name="Katayama T."/>
            <person name="Uemura T."/>
            <person name="Hattori Y."/>
        </authorList>
    </citation>
    <scope>NUCLEOTIDE SEQUENCE [LARGE SCALE GENOMIC DNA]</scope>
    <source>
        <strain evidence="1 2">PK-24</strain>
    </source>
</reference>
<proteinExistence type="predicted"/>
<accession>A0AAV5QZP9</accession>
<gene>
    <name evidence="1" type="ORF">DAPK24_010560</name>
</gene>